<dbReference type="PANTHER" id="PTHR46707:SF1">
    <property type="entry name" value="COEXPRESSED WITH POLYCYSTINS-RELATED"/>
    <property type="match status" value="1"/>
</dbReference>
<dbReference type="PROSITE" id="PS51670">
    <property type="entry name" value="SHKT"/>
    <property type="match status" value="2"/>
</dbReference>
<dbReference type="Gene3D" id="1.10.10.1940">
    <property type="match status" value="2"/>
</dbReference>
<evidence type="ECO:0000256" key="2">
    <source>
        <dbReference type="SAM" id="SignalP"/>
    </source>
</evidence>
<dbReference type="PANTHER" id="PTHR46707">
    <property type="entry name" value="PROTEIN CBG07468"/>
    <property type="match status" value="1"/>
</dbReference>
<dbReference type="Pfam" id="PF01549">
    <property type="entry name" value="ShK"/>
    <property type="match status" value="2"/>
</dbReference>
<feature type="signal peptide" evidence="2">
    <location>
        <begin position="1"/>
        <end position="18"/>
    </location>
</feature>
<dbReference type="Proteomes" id="UP000887575">
    <property type="component" value="Unassembled WGS sequence"/>
</dbReference>
<feature type="chain" id="PRO_5042144195" evidence="2">
    <location>
        <begin position="19"/>
        <end position="221"/>
    </location>
</feature>
<evidence type="ECO:0000313" key="4">
    <source>
        <dbReference type="Proteomes" id="UP000887575"/>
    </source>
</evidence>
<accession>A0AAF3FQU8</accession>
<dbReference type="InterPro" id="IPR003582">
    <property type="entry name" value="ShKT_dom"/>
</dbReference>
<feature type="domain" description="ShKT" evidence="3">
    <location>
        <begin position="184"/>
        <end position="221"/>
    </location>
</feature>
<organism evidence="4 5">
    <name type="scientific">Mesorhabditis belari</name>
    <dbReference type="NCBI Taxonomy" id="2138241"/>
    <lineage>
        <taxon>Eukaryota</taxon>
        <taxon>Metazoa</taxon>
        <taxon>Ecdysozoa</taxon>
        <taxon>Nematoda</taxon>
        <taxon>Chromadorea</taxon>
        <taxon>Rhabditida</taxon>
        <taxon>Rhabditina</taxon>
        <taxon>Rhabditomorpha</taxon>
        <taxon>Rhabditoidea</taxon>
        <taxon>Rhabditidae</taxon>
        <taxon>Mesorhabditinae</taxon>
        <taxon>Mesorhabditis</taxon>
    </lineage>
</organism>
<evidence type="ECO:0000259" key="3">
    <source>
        <dbReference type="PROSITE" id="PS51670"/>
    </source>
</evidence>
<proteinExistence type="predicted"/>
<sequence length="221" mass="22566">MVKLFLVFISLLLEVTIATDTCPSLYPDGCSTSPDDGAGNCGDPNDCFHTDSQGFIGLCFCSNCDTTAATCPAPTTTPETTTGPTTATTTTGTTASTSTAAVTTTTKAATTTTPKATTAPCGDTNTNCATWVSNGFCTNTGYTLAQRQQYCGTSCGLCATTKATTKTVTTAKVTTKAATTATSCVDSSTSCATWVANGFCTNTAYTQAQIKSYCGKSCKMC</sequence>
<protein>
    <submittedName>
        <fullName evidence="5">ShKT domain-containing protein</fullName>
    </submittedName>
</protein>
<name>A0AAF3FQU8_9BILA</name>
<dbReference type="WBParaSite" id="MBELARI_LOCUS9594">
    <property type="protein sequence ID" value="MBELARI_LOCUS9594"/>
    <property type="gene ID" value="MBELARI_LOCUS9594"/>
</dbReference>
<comment type="caution">
    <text evidence="1">Lacks conserved residue(s) required for the propagation of feature annotation.</text>
</comment>
<keyword evidence="2" id="KW-0732">Signal</keyword>
<feature type="domain" description="ShKT" evidence="3">
    <location>
        <begin position="121"/>
        <end position="158"/>
    </location>
</feature>
<evidence type="ECO:0000256" key="1">
    <source>
        <dbReference type="PROSITE-ProRule" id="PRU01005"/>
    </source>
</evidence>
<reference evidence="5" key="1">
    <citation type="submission" date="2024-02" db="UniProtKB">
        <authorList>
            <consortium name="WormBaseParasite"/>
        </authorList>
    </citation>
    <scope>IDENTIFICATION</scope>
</reference>
<dbReference type="AlphaFoldDB" id="A0AAF3FQU8"/>
<dbReference type="SMART" id="SM00254">
    <property type="entry name" value="ShKT"/>
    <property type="match status" value="2"/>
</dbReference>
<evidence type="ECO:0000313" key="5">
    <source>
        <dbReference type="WBParaSite" id="MBELARI_LOCUS9594"/>
    </source>
</evidence>
<keyword evidence="4" id="KW-1185">Reference proteome</keyword>